<name>A0A6C1B7N5_9RHOO</name>
<keyword evidence="1" id="KW-0472">Membrane</keyword>
<evidence type="ECO:0000313" key="2">
    <source>
        <dbReference type="EMBL" id="QID18959.1"/>
    </source>
</evidence>
<keyword evidence="3" id="KW-1185">Reference proteome</keyword>
<dbReference type="Proteomes" id="UP000501991">
    <property type="component" value="Chromosome"/>
</dbReference>
<accession>A0A6C1B7N5</accession>
<gene>
    <name evidence="2" type="ORF">G3580_15825</name>
</gene>
<reference evidence="2 3" key="1">
    <citation type="submission" date="2020-02" db="EMBL/GenBank/DDBJ databases">
        <title>Nitrogenibacter mangrovi gen. nov., sp. nov. isolated from mangrove sediment, a denitrifying betaproteobacterium.</title>
        <authorList>
            <person name="Liao H."/>
            <person name="Tian Y."/>
        </authorList>
    </citation>
    <scope>NUCLEOTIDE SEQUENCE [LARGE SCALE GENOMIC DNA]</scope>
    <source>
        <strain evidence="2 3">M9-3-2</strain>
    </source>
</reference>
<dbReference type="RefSeq" id="WP_173767120.1">
    <property type="nucleotide sequence ID" value="NZ_CP048836.1"/>
</dbReference>
<dbReference type="InterPro" id="IPR021806">
    <property type="entry name" value="DUF3379"/>
</dbReference>
<dbReference type="AlphaFoldDB" id="A0A6C1B7N5"/>
<sequence>MKPALSYTCLDLRREKLADPKRLSADARAHLAECGACRQFAHGIDTLEQQVAKVLAIPVPDGLADRVLLRVHRNQKRPWRLWALAASVLLSFGIGTVQWQPRTKPDYARFAIEHVMHEPQSFTEHRLTDPSRFRLVLANFGGHLLAPIGKVRYMRLCPVPNGTGWHIVLDTEVGPVTLLLIPGKEISGKAFEAKFAGMTARALPGGQGYYAIVAETPQIVDAVEKLIDARVRWRT</sequence>
<dbReference type="KEGG" id="azq:G3580_15825"/>
<dbReference type="Pfam" id="PF11859">
    <property type="entry name" value="DUF3379"/>
    <property type="match status" value="1"/>
</dbReference>
<keyword evidence="1" id="KW-1133">Transmembrane helix</keyword>
<feature type="transmembrane region" description="Helical" evidence="1">
    <location>
        <begin position="79"/>
        <end position="99"/>
    </location>
</feature>
<dbReference type="EMBL" id="CP048836">
    <property type="protein sequence ID" value="QID18959.1"/>
    <property type="molecule type" value="Genomic_DNA"/>
</dbReference>
<evidence type="ECO:0000256" key="1">
    <source>
        <dbReference type="SAM" id="Phobius"/>
    </source>
</evidence>
<proteinExistence type="predicted"/>
<keyword evidence="1" id="KW-0812">Transmembrane</keyword>
<evidence type="ECO:0000313" key="3">
    <source>
        <dbReference type="Proteomes" id="UP000501991"/>
    </source>
</evidence>
<organism evidence="2 3">
    <name type="scientific">Nitrogeniibacter mangrovi</name>
    <dbReference type="NCBI Taxonomy" id="2016596"/>
    <lineage>
        <taxon>Bacteria</taxon>
        <taxon>Pseudomonadati</taxon>
        <taxon>Pseudomonadota</taxon>
        <taxon>Betaproteobacteria</taxon>
        <taxon>Rhodocyclales</taxon>
        <taxon>Zoogloeaceae</taxon>
        <taxon>Nitrogeniibacter</taxon>
    </lineage>
</organism>
<protein>
    <submittedName>
        <fullName evidence="2">DUF3379 domain-containing protein</fullName>
    </submittedName>
</protein>